<evidence type="ECO:0000259" key="1">
    <source>
        <dbReference type="Pfam" id="PF17667"/>
    </source>
</evidence>
<dbReference type="PANTHER" id="PTHR38248">
    <property type="entry name" value="FUNK1 6"/>
    <property type="match status" value="1"/>
</dbReference>
<comment type="caution">
    <text evidence="2">The sequence shown here is derived from an EMBL/GenBank/DDBJ whole genome shotgun (WGS) entry which is preliminary data.</text>
</comment>
<reference evidence="2 3" key="1">
    <citation type="submission" date="2019-01" db="EMBL/GenBank/DDBJ databases">
        <title>Draft genome sequence of Psathyrella aberdarensis IHI B618.</title>
        <authorList>
            <person name="Buettner E."/>
            <person name="Kellner H."/>
        </authorList>
    </citation>
    <scope>NUCLEOTIDE SEQUENCE [LARGE SCALE GENOMIC DNA]</scope>
    <source>
        <strain evidence="2 3">IHI B618</strain>
    </source>
</reference>
<dbReference type="OrthoDB" id="2747778at2759"/>
<protein>
    <recommendedName>
        <fullName evidence="1">Fungal-type protein kinase domain-containing protein</fullName>
    </recommendedName>
</protein>
<feature type="domain" description="Fungal-type protein kinase" evidence="1">
    <location>
        <begin position="2"/>
        <end position="167"/>
    </location>
</feature>
<proteinExistence type="predicted"/>
<dbReference type="Pfam" id="PF17667">
    <property type="entry name" value="Pkinase_fungal"/>
    <property type="match status" value="2"/>
</dbReference>
<evidence type="ECO:0000313" key="3">
    <source>
        <dbReference type="Proteomes" id="UP000290288"/>
    </source>
</evidence>
<dbReference type="PANTHER" id="PTHR38248:SF2">
    <property type="entry name" value="FUNK1 11"/>
    <property type="match status" value="1"/>
</dbReference>
<dbReference type="AlphaFoldDB" id="A0A4Q2D4R2"/>
<name>A0A4Q2D4R2_9AGAR</name>
<accession>A0A4Q2D4R2</accession>
<evidence type="ECO:0000313" key="2">
    <source>
        <dbReference type="EMBL" id="RXW13451.1"/>
    </source>
</evidence>
<feature type="domain" description="Fungal-type protein kinase" evidence="1">
    <location>
        <begin position="176"/>
        <end position="257"/>
    </location>
</feature>
<organism evidence="2 3">
    <name type="scientific">Candolleomyces aberdarensis</name>
    <dbReference type="NCBI Taxonomy" id="2316362"/>
    <lineage>
        <taxon>Eukaryota</taxon>
        <taxon>Fungi</taxon>
        <taxon>Dikarya</taxon>
        <taxon>Basidiomycota</taxon>
        <taxon>Agaricomycotina</taxon>
        <taxon>Agaricomycetes</taxon>
        <taxon>Agaricomycetidae</taxon>
        <taxon>Agaricales</taxon>
        <taxon>Agaricineae</taxon>
        <taxon>Psathyrellaceae</taxon>
        <taxon>Candolleomyces</taxon>
    </lineage>
</organism>
<dbReference type="InterPro" id="IPR040976">
    <property type="entry name" value="Pkinase_fungal"/>
</dbReference>
<keyword evidence="3" id="KW-1185">Reference proteome</keyword>
<gene>
    <name evidence="2" type="ORF">EST38_g12407</name>
</gene>
<sequence>MQMAIYARQIFIQQPNRRFVRLLILSEEHFRLFHFDRSGAQYTPAINFHDEPHTFVRLILGLSSPDESDIGLDSSIQWMIEKGRKIGGTLRTRRADGAELVYSLSNVAPFFFRGDMRGRATICWSVRDPVTGEDLVVKDSWKSEDVVSEHLYLQDAVGVPGVVQMLSCEPDRDETRNLRGFGDVLPPGFHNRVETRIVMKAYGKPVQNFTSAVQLLCALRDAIAGHMELYSEKGKTGAEPGYRGVLIDFDMAIHYGLEASNKPENWQIVRPILFFWMRYVS</sequence>
<dbReference type="EMBL" id="SDEE01000914">
    <property type="protein sequence ID" value="RXW13451.1"/>
    <property type="molecule type" value="Genomic_DNA"/>
</dbReference>
<dbReference type="Proteomes" id="UP000290288">
    <property type="component" value="Unassembled WGS sequence"/>
</dbReference>